<dbReference type="RefSeq" id="WP_074652751.1">
    <property type="nucleotide sequence ID" value="NZ_FNSD01000001.1"/>
</dbReference>
<feature type="region of interest" description="Disordered" evidence="1">
    <location>
        <begin position="1"/>
        <end position="20"/>
    </location>
</feature>
<evidence type="ECO:0000313" key="2">
    <source>
        <dbReference type="EMBL" id="SEB56953.1"/>
    </source>
</evidence>
<sequence>MTEPQRSSSADLPIPERTETERIAEERKLLRRLQMMMNMIMQVIAQDASLTIEEASQMIADSREAALSMFPGKELAYDLIWKPRFQRLMLERFRLQ</sequence>
<proteinExistence type="predicted"/>
<reference evidence="2 3" key="1">
    <citation type="submission" date="2016-10" db="EMBL/GenBank/DDBJ databases">
        <authorList>
            <person name="de Groot N.N."/>
        </authorList>
    </citation>
    <scope>NUCLEOTIDE SEQUENCE [LARGE SCALE GENOMIC DNA]</scope>
    <source>
        <strain evidence="2 3">AB35.6</strain>
    </source>
</reference>
<dbReference type="Proteomes" id="UP000182409">
    <property type="component" value="Unassembled WGS sequence"/>
</dbReference>
<dbReference type="EMBL" id="FNSD01000001">
    <property type="protein sequence ID" value="SEB56953.1"/>
    <property type="molecule type" value="Genomic_DNA"/>
</dbReference>
<accession>A0A1H4KEY6</accession>
<organism evidence="2 3">
    <name type="scientific">Terriglobus roseus</name>
    <dbReference type="NCBI Taxonomy" id="392734"/>
    <lineage>
        <taxon>Bacteria</taxon>
        <taxon>Pseudomonadati</taxon>
        <taxon>Acidobacteriota</taxon>
        <taxon>Terriglobia</taxon>
        <taxon>Terriglobales</taxon>
        <taxon>Acidobacteriaceae</taxon>
        <taxon>Terriglobus</taxon>
    </lineage>
</organism>
<name>A0A1H4KEY6_9BACT</name>
<evidence type="ECO:0000256" key="1">
    <source>
        <dbReference type="SAM" id="MobiDB-lite"/>
    </source>
</evidence>
<feature type="compositionally biased region" description="Polar residues" evidence="1">
    <location>
        <begin position="1"/>
        <end position="10"/>
    </location>
</feature>
<dbReference type="AlphaFoldDB" id="A0A1H4KEY6"/>
<protein>
    <submittedName>
        <fullName evidence="2">Uncharacterized protein</fullName>
    </submittedName>
</protein>
<dbReference type="OrthoDB" id="122521at2"/>
<evidence type="ECO:0000313" key="3">
    <source>
        <dbReference type="Proteomes" id="UP000182409"/>
    </source>
</evidence>
<gene>
    <name evidence="2" type="ORF">SAMN05443244_1160</name>
</gene>